<protein>
    <recommendedName>
        <fullName evidence="2">RING-type E3 ubiquitin transferase</fullName>
        <ecNumber evidence="2">2.3.2.27</ecNumber>
    </recommendedName>
</protein>
<feature type="compositionally biased region" description="Polar residues" evidence="9">
    <location>
        <begin position="187"/>
        <end position="198"/>
    </location>
</feature>
<evidence type="ECO:0000256" key="1">
    <source>
        <dbReference type="ARBA" id="ARBA00000900"/>
    </source>
</evidence>
<dbReference type="InterPro" id="IPR045191">
    <property type="entry name" value="MBR1/2-like"/>
</dbReference>
<dbReference type="SUPFAM" id="SSF57850">
    <property type="entry name" value="RING/U-box"/>
    <property type="match status" value="1"/>
</dbReference>
<evidence type="ECO:0000256" key="5">
    <source>
        <dbReference type="ARBA" id="ARBA00022771"/>
    </source>
</evidence>
<evidence type="ECO:0000256" key="3">
    <source>
        <dbReference type="ARBA" id="ARBA00022679"/>
    </source>
</evidence>
<keyword evidence="6" id="KW-0833">Ubl conjugation pathway</keyword>
<feature type="region of interest" description="Disordered" evidence="9">
    <location>
        <begin position="187"/>
        <end position="214"/>
    </location>
</feature>
<dbReference type="EMBL" id="JAXQNO010000005">
    <property type="protein sequence ID" value="KAK4798741.1"/>
    <property type="molecule type" value="Genomic_DNA"/>
</dbReference>
<dbReference type="PROSITE" id="PS50089">
    <property type="entry name" value="ZF_RING_2"/>
    <property type="match status" value="1"/>
</dbReference>
<dbReference type="GO" id="GO:0008270">
    <property type="term" value="F:zinc ion binding"/>
    <property type="evidence" value="ECO:0007669"/>
    <property type="project" value="UniProtKB-KW"/>
</dbReference>
<dbReference type="PANTHER" id="PTHR22937">
    <property type="entry name" value="E3 UBIQUITIN-PROTEIN LIGASE RNF165"/>
    <property type="match status" value="1"/>
</dbReference>
<feature type="region of interest" description="Disordered" evidence="9">
    <location>
        <begin position="35"/>
        <end position="57"/>
    </location>
</feature>
<dbReference type="SMART" id="SM00184">
    <property type="entry name" value="RING"/>
    <property type="match status" value="1"/>
</dbReference>
<feature type="compositionally biased region" description="Polar residues" evidence="9">
    <location>
        <begin position="243"/>
        <end position="275"/>
    </location>
</feature>
<evidence type="ECO:0000256" key="2">
    <source>
        <dbReference type="ARBA" id="ARBA00012483"/>
    </source>
</evidence>
<gene>
    <name evidence="11" type="ORF">SAY86_031067</name>
</gene>
<proteinExistence type="predicted"/>
<keyword evidence="5 8" id="KW-0863">Zinc-finger</keyword>
<evidence type="ECO:0000256" key="4">
    <source>
        <dbReference type="ARBA" id="ARBA00022723"/>
    </source>
</evidence>
<dbReference type="InterPro" id="IPR001841">
    <property type="entry name" value="Znf_RING"/>
</dbReference>
<name>A0AAN7MPD1_TRANT</name>
<evidence type="ECO:0000256" key="7">
    <source>
        <dbReference type="ARBA" id="ARBA00022833"/>
    </source>
</evidence>
<evidence type="ECO:0000259" key="10">
    <source>
        <dbReference type="PROSITE" id="PS50089"/>
    </source>
</evidence>
<dbReference type="InterPro" id="IPR013083">
    <property type="entry name" value="Znf_RING/FYVE/PHD"/>
</dbReference>
<dbReference type="PANTHER" id="PTHR22937:SF136">
    <property type="entry name" value="RING-TYPE E3 UBIQUITIN TRANSFERASE"/>
    <property type="match status" value="1"/>
</dbReference>
<keyword evidence="7" id="KW-0862">Zinc</keyword>
<evidence type="ECO:0000313" key="12">
    <source>
        <dbReference type="Proteomes" id="UP001346149"/>
    </source>
</evidence>
<comment type="caution">
    <text evidence="11">The sequence shown here is derived from an EMBL/GenBank/DDBJ whole genome shotgun (WGS) entry which is preliminary data.</text>
</comment>
<evidence type="ECO:0000256" key="9">
    <source>
        <dbReference type="SAM" id="MobiDB-lite"/>
    </source>
</evidence>
<dbReference type="Gene3D" id="3.30.40.10">
    <property type="entry name" value="Zinc/RING finger domain, C3HC4 (zinc finger)"/>
    <property type="match status" value="1"/>
</dbReference>
<dbReference type="Proteomes" id="UP001346149">
    <property type="component" value="Unassembled WGS sequence"/>
</dbReference>
<dbReference type="AlphaFoldDB" id="A0AAN7MPD1"/>
<evidence type="ECO:0000313" key="11">
    <source>
        <dbReference type="EMBL" id="KAK4798741.1"/>
    </source>
</evidence>
<comment type="catalytic activity">
    <reaction evidence="1">
        <text>S-ubiquitinyl-[E2 ubiquitin-conjugating enzyme]-L-cysteine + [acceptor protein]-L-lysine = [E2 ubiquitin-conjugating enzyme]-L-cysteine + N(6)-ubiquitinyl-[acceptor protein]-L-lysine.</text>
        <dbReference type="EC" id="2.3.2.27"/>
    </reaction>
</comment>
<keyword evidence="12" id="KW-1185">Reference proteome</keyword>
<keyword evidence="3" id="KW-0808">Transferase</keyword>
<evidence type="ECO:0000256" key="8">
    <source>
        <dbReference type="PROSITE-ProRule" id="PRU00175"/>
    </source>
</evidence>
<organism evidence="11 12">
    <name type="scientific">Trapa natans</name>
    <name type="common">Water chestnut</name>
    <dbReference type="NCBI Taxonomy" id="22666"/>
    <lineage>
        <taxon>Eukaryota</taxon>
        <taxon>Viridiplantae</taxon>
        <taxon>Streptophyta</taxon>
        <taxon>Embryophyta</taxon>
        <taxon>Tracheophyta</taxon>
        <taxon>Spermatophyta</taxon>
        <taxon>Magnoliopsida</taxon>
        <taxon>eudicotyledons</taxon>
        <taxon>Gunneridae</taxon>
        <taxon>Pentapetalae</taxon>
        <taxon>rosids</taxon>
        <taxon>malvids</taxon>
        <taxon>Myrtales</taxon>
        <taxon>Lythraceae</taxon>
        <taxon>Trapa</taxon>
    </lineage>
</organism>
<feature type="domain" description="RING-type" evidence="10">
    <location>
        <begin position="377"/>
        <end position="418"/>
    </location>
</feature>
<sequence length="611" mass="66487">MDEVSGRRAVGKLHPTNRSSIITREASSFLCHGHQPHNRLSSSRMKAGQGGGVCSPQKTKSERISTCLFGTKEVAGSSSRNGSSVSSVRIPKKEAKKKIASQLGMDVSETISIRDEVEESSMKGISVMEVGSSSSGPAWISRSRNSSNIKNLPFSMAKGVRQQPLNPNMNQFGLRNARCNSMANVFPSSSNSKHNQSLTKRKDLLNGRITGGETSTYRGKKAYETLLSSRKGLSIYESRRNKNYGSPQVQQNLPSVRLSRSSSNPNETNMGSSLNEPHFTFSRLTRQDLPFNGNSSCNRFSHELSDISNNRMEGSSRFSSGSGLPNPGSLGTASHLTSLCENFQQHTMEGISERESYQKTKCHKGAAADVEKDATKCSICQEEYVDDDEVGRMQCEHMYHVDCINQWLQLKNWCPVCKCSAEPSPCRLSLLVEGVGSGGLDYSGSGRQRSESGGGRQVMATSRPVGGGRHACWDARVEGCWYGRTVEEPKKIKLLHDDHPLLLFSNSQNCPCCAGGCLCLTSSSDASRSTRAGPSRLIKAAMKGKGSNINLQESLYLISPSDATHCSNGAEPAKLINAAIWEKTKFQLALIGFPNLLTEKGRPGMRSKTMG</sequence>
<feature type="region of interest" description="Disordered" evidence="9">
    <location>
        <begin position="442"/>
        <end position="465"/>
    </location>
</feature>
<accession>A0AAN7MPD1</accession>
<keyword evidence="4" id="KW-0479">Metal-binding</keyword>
<feature type="region of interest" description="Disordered" evidence="9">
    <location>
        <begin position="238"/>
        <end position="276"/>
    </location>
</feature>
<dbReference type="GO" id="GO:0061630">
    <property type="term" value="F:ubiquitin protein ligase activity"/>
    <property type="evidence" value="ECO:0007669"/>
    <property type="project" value="UniProtKB-EC"/>
</dbReference>
<reference evidence="11 12" key="1">
    <citation type="journal article" date="2023" name="Hortic Res">
        <title>Pangenome of water caltrop reveals structural variations and asymmetric subgenome divergence after allopolyploidization.</title>
        <authorList>
            <person name="Zhang X."/>
            <person name="Chen Y."/>
            <person name="Wang L."/>
            <person name="Yuan Y."/>
            <person name="Fang M."/>
            <person name="Shi L."/>
            <person name="Lu R."/>
            <person name="Comes H.P."/>
            <person name="Ma Y."/>
            <person name="Chen Y."/>
            <person name="Huang G."/>
            <person name="Zhou Y."/>
            <person name="Zheng Z."/>
            <person name="Qiu Y."/>
        </authorList>
    </citation>
    <scope>NUCLEOTIDE SEQUENCE [LARGE SCALE GENOMIC DNA]</scope>
    <source>
        <strain evidence="11">F231</strain>
    </source>
</reference>
<evidence type="ECO:0000256" key="6">
    <source>
        <dbReference type="ARBA" id="ARBA00022786"/>
    </source>
</evidence>
<dbReference type="EC" id="2.3.2.27" evidence="2"/>
<dbReference type="Pfam" id="PF13639">
    <property type="entry name" value="zf-RING_2"/>
    <property type="match status" value="1"/>
</dbReference>